<evidence type="ECO:0000313" key="11">
    <source>
        <dbReference type="EMBL" id="BAD66763.1"/>
    </source>
</evidence>
<geneLocation type="mitochondrion" evidence="11"/>
<dbReference type="EMBL" id="BA000024">
    <property type="protein sequence ID" value="BAD66763.1"/>
    <property type="molecule type" value="Genomic_DNA"/>
</dbReference>
<evidence type="ECO:0000256" key="3">
    <source>
        <dbReference type="ARBA" id="ARBA00022692"/>
    </source>
</evidence>
<feature type="domain" description="DUF8018" evidence="10">
    <location>
        <begin position="215"/>
        <end position="317"/>
    </location>
</feature>
<comment type="subcellular location">
    <subcellularLocation>
        <location evidence="1">Mitochondrion membrane</location>
    </subcellularLocation>
</comment>
<evidence type="ECO:0000259" key="10">
    <source>
        <dbReference type="Pfam" id="PF26057"/>
    </source>
</evidence>
<dbReference type="GO" id="GO:0006754">
    <property type="term" value="P:ATP biosynthetic process"/>
    <property type="evidence" value="ECO:0007669"/>
    <property type="project" value="UniProtKB-KW"/>
</dbReference>
<reference evidence="11" key="1">
    <citation type="journal article" date="2004" name="Mol. Genet. Genomics">
        <title>The cytoplasmic male-sterile type and normal type mitochondrial genomes of sugar beet share the same complement of genes of known function but differ in the content of expressed ORFs.</title>
        <authorList>
            <person name="Satoh M."/>
            <person name="Kubo T."/>
            <person name="Nishizawa S."/>
            <person name="Estiati A."/>
            <person name="Itchoda N."/>
            <person name="Mikami T."/>
        </authorList>
    </citation>
    <scope>NUCLEOTIDE SEQUENCE</scope>
</reference>
<keyword evidence="6 8" id="KW-0472">Membrane</keyword>
<evidence type="ECO:0000256" key="2">
    <source>
        <dbReference type="ARBA" id="ARBA00010946"/>
    </source>
</evidence>
<sequence>MFRCNQSFLEKGLKQCLSHALLVNNQPPIQTLTTISRGLTEFSCLEGRIQNQNVLMPQLDQFTYFTQFFWSCLFFRFISHFVHRYAVRIKLRLSKKLEFFYELLILLSGFIFSFYLKQFLHTFLVHGLLCSMVVYNTMLPGEAPSPSSSLPASGEFWGQAPSPGWVEQLAPAEAEQLAPAEAKQLAPAEAEQLAAPAAAPVDGPQLEEPYPYADDQVIGGDSVGGVQRRLLERHPPFPPSEVIDLCRIEAQDLMEVKAAIINKMAPWDQGGDWMGSGARALDNPRSATGEDSLENLYKILEDLKETGPLSESFSKLQNKVRRLP</sequence>
<keyword evidence="5 11" id="KW-0496">Mitochondrion</keyword>
<name>Q5U6E4_BETVV</name>
<evidence type="ECO:0000256" key="1">
    <source>
        <dbReference type="ARBA" id="ARBA00004325"/>
    </source>
</evidence>
<dbReference type="InterPro" id="IPR058331">
    <property type="entry name" value="DUF8018"/>
</dbReference>
<evidence type="ECO:0000256" key="5">
    <source>
        <dbReference type="ARBA" id="ARBA00023128"/>
    </source>
</evidence>
<accession>Q5U6E4</accession>
<proteinExistence type="inferred from homology"/>
<evidence type="ECO:0000256" key="6">
    <source>
        <dbReference type="ARBA" id="ARBA00023136"/>
    </source>
</evidence>
<feature type="transmembrane region" description="Helical" evidence="8">
    <location>
        <begin position="68"/>
        <end position="87"/>
    </location>
</feature>
<organism evidence="11">
    <name type="scientific">Beta vulgaris subsp. vulgaris</name>
    <name type="common">Beet</name>
    <dbReference type="NCBI Taxonomy" id="3555"/>
    <lineage>
        <taxon>Eukaryota</taxon>
        <taxon>Viridiplantae</taxon>
        <taxon>Streptophyta</taxon>
        <taxon>Embryophyta</taxon>
        <taxon>Tracheophyta</taxon>
        <taxon>Spermatophyta</taxon>
        <taxon>Magnoliopsida</taxon>
        <taxon>eudicotyledons</taxon>
        <taxon>Gunneridae</taxon>
        <taxon>Pentapetalae</taxon>
        <taxon>Caryophyllales</taxon>
        <taxon>Chenopodiaceae</taxon>
        <taxon>Betoideae</taxon>
        <taxon>Beta</taxon>
    </lineage>
</organism>
<evidence type="ECO:0000256" key="8">
    <source>
        <dbReference type="SAM" id="Phobius"/>
    </source>
</evidence>
<keyword evidence="3 8" id="KW-0812">Transmembrane</keyword>
<feature type="transmembrane region" description="Helical" evidence="8">
    <location>
        <begin position="99"/>
        <end position="116"/>
    </location>
</feature>
<dbReference type="InterPro" id="IPR003319">
    <property type="entry name" value="YMF19-like_N"/>
</dbReference>
<dbReference type="PANTHER" id="PTHR35289">
    <property type="entry name" value="TRANSMEMBRANE PROTEIN"/>
    <property type="match status" value="1"/>
</dbReference>
<feature type="domain" description="ATP synthase YMF19-like N-terminal" evidence="9">
    <location>
        <begin position="57"/>
        <end position="149"/>
    </location>
</feature>
<dbReference type="PANTHER" id="PTHR35289:SF1">
    <property type="entry name" value="ATP SYNTHASE 9 MITOCHONDRIAL-RELATED"/>
    <property type="match status" value="1"/>
</dbReference>
<evidence type="ECO:0000259" key="9">
    <source>
        <dbReference type="Pfam" id="PF02326"/>
    </source>
</evidence>
<dbReference type="InterPro" id="IPR052694">
    <property type="entry name" value="Mt_uS3-like"/>
</dbReference>
<keyword evidence="7" id="KW-0066">ATP synthesis</keyword>
<protein>
    <submittedName>
        <fullName evidence="11">Orf324 protein</fullName>
    </submittedName>
</protein>
<dbReference type="Pfam" id="PF02326">
    <property type="entry name" value="YMF19"/>
    <property type="match status" value="1"/>
</dbReference>
<evidence type="ECO:0000256" key="7">
    <source>
        <dbReference type="ARBA" id="ARBA00023310"/>
    </source>
</evidence>
<comment type="similarity">
    <text evidence="2">Belongs to the ATPase protein YMF19 family.</text>
</comment>
<dbReference type="AlphaFoldDB" id="Q5U6E4"/>
<keyword evidence="4 8" id="KW-1133">Transmembrane helix</keyword>
<dbReference type="Pfam" id="PF26057">
    <property type="entry name" value="DUF8018"/>
    <property type="match status" value="1"/>
</dbReference>
<evidence type="ECO:0000256" key="4">
    <source>
        <dbReference type="ARBA" id="ARBA00022989"/>
    </source>
</evidence>
<gene>
    <name evidence="11" type="primary">orf324</name>
</gene>
<dbReference type="GO" id="GO:0031966">
    <property type="term" value="C:mitochondrial membrane"/>
    <property type="evidence" value="ECO:0007669"/>
    <property type="project" value="UniProtKB-SubCell"/>
</dbReference>
<dbReference type="EMBL" id="BA000024">
    <property type="protein sequence ID" value="BAD66719.1"/>
    <property type="molecule type" value="Genomic_DNA"/>
</dbReference>